<evidence type="ECO:0000313" key="2">
    <source>
        <dbReference type="Proteomes" id="UP001162992"/>
    </source>
</evidence>
<proteinExistence type="predicted"/>
<keyword evidence="2" id="KW-1185">Reference proteome</keyword>
<comment type="caution">
    <text evidence="1">The sequence shown here is derived from an EMBL/GenBank/DDBJ whole genome shotgun (WGS) entry which is preliminary data.</text>
</comment>
<dbReference type="Proteomes" id="UP001162992">
    <property type="component" value="Chromosome 21"/>
</dbReference>
<protein>
    <submittedName>
        <fullName evidence="1">Uncharacterized protein</fullName>
    </submittedName>
</protein>
<name>A0ACC2AI87_DIPCM</name>
<sequence length="423" mass="46521">MFKMGTELVGAMNVYPVFGSSPQYCVLHAAKPQHACQFRSSVWASDQCSSSSSNIAELNNGITGWDLVSSRCLASGFLMMGQPHSSCINSLPFRIVVVEGGSSRRKLGLCGGRSLGHCSANSSYFPSLNLKANNNSSVKELSIITAADVLSLEGLCERGRETSGRQENNNSSRDDGKVGGSSKTVSFSTFRRASLRKQSFTIVEKLEDSDSATGILDTTPATARERSSGGDMPPVVFLTMEENQELPHDELKSHSNTVYAKLDSSGRLRTPRAARELTLSILYAALASKLPPMGIFEDRMRRREAFSKAYTTDIMEEYNLSPTDGGPVFVQDKGNATKLEAVQEEEAIIEAAVLTAPLPLVYNRFVLRMARRIIKATSERWLLQEPILKQLIPIKWKVQWHVLATTNRCSLNKSRVNMLILIS</sequence>
<reference evidence="2" key="1">
    <citation type="journal article" date="2024" name="Proc. Natl. Acad. Sci. U.S.A.">
        <title>Extraordinary preservation of gene collinearity over three hundred million years revealed in homosporous lycophytes.</title>
        <authorList>
            <person name="Li C."/>
            <person name="Wickell D."/>
            <person name="Kuo L.Y."/>
            <person name="Chen X."/>
            <person name="Nie B."/>
            <person name="Liao X."/>
            <person name="Peng D."/>
            <person name="Ji J."/>
            <person name="Jenkins J."/>
            <person name="Williams M."/>
            <person name="Shu S."/>
            <person name="Plott C."/>
            <person name="Barry K."/>
            <person name="Rajasekar S."/>
            <person name="Grimwood J."/>
            <person name="Han X."/>
            <person name="Sun S."/>
            <person name="Hou Z."/>
            <person name="He W."/>
            <person name="Dai G."/>
            <person name="Sun C."/>
            <person name="Schmutz J."/>
            <person name="Leebens-Mack J.H."/>
            <person name="Li F.W."/>
            <person name="Wang L."/>
        </authorList>
    </citation>
    <scope>NUCLEOTIDE SEQUENCE [LARGE SCALE GENOMIC DNA]</scope>
    <source>
        <strain evidence="2">cv. PW_Plant_1</strain>
    </source>
</reference>
<gene>
    <name evidence="1" type="ORF">O6H91_21G017100</name>
</gene>
<accession>A0ACC2AI87</accession>
<organism evidence="1 2">
    <name type="scientific">Diphasiastrum complanatum</name>
    <name type="common">Issler's clubmoss</name>
    <name type="synonym">Lycopodium complanatum</name>
    <dbReference type="NCBI Taxonomy" id="34168"/>
    <lineage>
        <taxon>Eukaryota</taxon>
        <taxon>Viridiplantae</taxon>
        <taxon>Streptophyta</taxon>
        <taxon>Embryophyta</taxon>
        <taxon>Tracheophyta</taxon>
        <taxon>Lycopodiopsida</taxon>
        <taxon>Lycopodiales</taxon>
        <taxon>Lycopodiaceae</taxon>
        <taxon>Lycopodioideae</taxon>
        <taxon>Diphasiastrum</taxon>
    </lineage>
</organism>
<evidence type="ECO:0000313" key="1">
    <source>
        <dbReference type="EMBL" id="KAJ7517290.1"/>
    </source>
</evidence>
<dbReference type="EMBL" id="CM055112">
    <property type="protein sequence ID" value="KAJ7517290.1"/>
    <property type="molecule type" value="Genomic_DNA"/>
</dbReference>